<evidence type="ECO:0000313" key="3">
    <source>
        <dbReference type="EMBL" id="UWZ39984.1"/>
    </source>
</evidence>
<evidence type="ECO:0000256" key="1">
    <source>
        <dbReference type="ARBA" id="ARBA00006817"/>
    </source>
</evidence>
<reference evidence="3" key="1">
    <citation type="submission" date="2021-04" db="EMBL/GenBank/DDBJ databases">
        <title>Biosynthetic gene clusters of Dactylosporangioum roseum.</title>
        <authorList>
            <person name="Hartkoorn R.C."/>
            <person name="Beaudoing E."/>
            <person name="Hot D."/>
            <person name="Moureu S."/>
        </authorList>
    </citation>
    <scope>NUCLEOTIDE SEQUENCE</scope>
    <source>
        <strain evidence="3">NRRL B-16295</strain>
    </source>
</reference>
<organism evidence="3 4">
    <name type="scientific">Dactylosporangium roseum</name>
    <dbReference type="NCBI Taxonomy" id="47989"/>
    <lineage>
        <taxon>Bacteria</taxon>
        <taxon>Bacillati</taxon>
        <taxon>Actinomycetota</taxon>
        <taxon>Actinomycetes</taxon>
        <taxon>Micromonosporales</taxon>
        <taxon>Micromonosporaceae</taxon>
        <taxon>Dactylosporangium</taxon>
    </lineage>
</organism>
<gene>
    <name evidence="3" type="ORF">Drose_18315</name>
</gene>
<comment type="similarity">
    <text evidence="1">Belongs to the AHA1 family.</text>
</comment>
<sequence length="149" mass="16630">MTDIGELVFRRVHRAPPELLFDCMTTPEHLARFWGPTGSSTPVENIVVDLRPGGVFETTMVSDADGSTYTMRAVYVEIRRPDRLVWIETDVEGGMKTTITFTDLGDGRTEVVTHQTNVPAQYRSAEARAGFATSLDRFDAYLKQLTEGV</sequence>
<dbReference type="Pfam" id="PF08327">
    <property type="entry name" value="AHSA1"/>
    <property type="match status" value="1"/>
</dbReference>
<accession>A0ABY5ZD33</accession>
<keyword evidence="4" id="KW-1185">Reference proteome</keyword>
<dbReference type="InterPro" id="IPR013538">
    <property type="entry name" value="ASHA1/2-like_C"/>
</dbReference>
<dbReference type="RefSeq" id="WP_260729421.1">
    <property type="nucleotide sequence ID" value="NZ_BAAABS010000090.1"/>
</dbReference>
<dbReference type="SUPFAM" id="SSF55961">
    <property type="entry name" value="Bet v1-like"/>
    <property type="match status" value="1"/>
</dbReference>
<dbReference type="EMBL" id="CP073721">
    <property type="protein sequence ID" value="UWZ39984.1"/>
    <property type="molecule type" value="Genomic_DNA"/>
</dbReference>
<dbReference type="Proteomes" id="UP001058271">
    <property type="component" value="Chromosome"/>
</dbReference>
<dbReference type="InterPro" id="IPR023393">
    <property type="entry name" value="START-like_dom_sf"/>
</dbReference>
<protein>
    <submittedName>
        <fullName evidence="3">SRPBCC domain-containing protein</fullName>
    </submittedName>
</protein>
<dbReference type="Gene3D" id="3.30.530.20">
    <property type="match status" value="1"/>
</dbReference>
<evidence type="ECO:0000259" key="2">
    <source>
        <dbReference type="Pfam" id="PF08327"/>
    </source>
</evidence>
<evidence type="ECO:0000313" key="4">
    <source>
        <dbReference type="Proteomes" id="UP001058271"/>
    </source>
</evidence>
<name>A0ABY5ZD33_9ACTN</name>
<proteinExistence type="inferred from homology"/>
<feature type="domain" description="Activator of Hsp90 ATPase homologue 1/2-like C-terminal" evidence="2">
    <location>
        <begin position="14"/>
        <end position="143"/>
    </location>
</feature>